<dbReference type="GO" id="GO:0003682">
    <property type="term" value="F:chromatin binding"/>
    <property type="evidence" value="ECO:0007669"/>
    <property type="project" value="TreeGrafter"/>
</dbReference>
<evidence type="ECO:0000256" key="2">
    <source>
        <dbReference type="SAM" id="MobiDB-lite"/>
    </source>
</evidence>
<gene>
    <name evidence="4" type="ORF">GDO86_011037</name>
</gene>
<dbReference type="InterPro" id="IPR024811">
    <property type="entry name" value="ASX/ASX-like"/>
</dbReference>
<dbReference type="Proteomes" id="UP000812440">
    <property type="component" value="Chromosome 6"/>
</dbReference>
<feature type="region of interest" description="Disordered" evidence="2">
    <location>
        <begin position="1"/>
        <end position="21"/>
    </location>
</feature>
<dbReference type="GO" id="GO:0035517">
    <property type="term" value="C:PR-DUB complex"/>
    <property type="evidence" value="ECO:0007669"/>
    <property type="project" value="TreeGrafter"/>
</dbReference>
<dbReference type="PANTHER" id="PTHR13578:SF18">
    <property type="entry name" value="POLYCOMB GROUP PROTEIN ASXL3-RELATED"/>
    <property type="match status" value="1"/>
</dbReference>
<protein>
    <recommendedName>
        <fullName evidence="3">HTH HARE-type domain-containing protein</fullName>
    </recommendedName>
</protein>
<dbReference type="GO" id="GO:0042975">
    <property type="term" value="F:peroxisome proliferator activated receptor binding"/>
    <property type="evidence" value="ECO:0007669"/>
    <property type="project" value="TreeGrafter"/>
</dbReference>
<reference evidence="4" key="1">
    <citation type="thesis" date="2020" institute="ProQuest LLC" country="789 East Eisenhower Parkway, Ann Arbor, MI, USA">
        <title>Comparative Genomics and Chromosome Evolution.</title>
        <authorList>
            <person name="Mudd A.B."/>
        </authorList>
    </citation>
    <scope>NUCLEOTIDE SEQUENCE</scope>
    <source>
        <strain evidence="4">Female2</strain>
        <tissue evidence="4">Blood</tissue>
    </source>
</reference>
<evidence type="ECO:0000256" key="1">
    <source>
        <dbReference type="ARBA" id="ARBA00023163"/>
    </source>
</evidence>
<evidence type="ECO:0000259" key="3">
    <source>
        <dbReference type="Pfam" id="PF05066"/>
    </source>
</evidence>
<dbReference type="GO" id="GO:0045944">
    <property type="term" value="P:positive regulation of transcription by RNA polymerase II"/>
    <property type="evidence" value="ECO:0007669"/>
    <property type="project" value="TreeGrafter"/>
</dbReference>
<accession>A0A8T2JFL1</accession>
<dbReference type="GO" id="GO:0009887">
    <property type="term" value="P:animal organ morphogenesis"/>
    <property type="evidence" value="ECO:0007669"/>
    <property type="project" value="TreeGrafter"/>
</dbReference>
<dbReference type="InterPro" id="IPR007759">
    <property type="entry name" value="Asxl_HARE-HTH"/>
</dbReference>
<dbReference type="EMBL" id="JAACNH010000005">
    <property type="protein sequence ID" value="KAG8442090.1"/>
    <property type="molecule type" value="Genomic_DNA"/>
</dbReference>
<sequence length="164" mass="17739">MQAEGRANHGRGCRQLTSRRKVESGTSPLACLNAMLHTNTRVGDGTFFKIPGKSGLYALKKEESTCPSEETVEAGCESELDGTEMAGASSNGEENEICQKKVSEEVSSNRDSSLSNATVQSKLVSSFQQHTKKALKQCIKILTLHPSSKWLPCNVPPKSQKLAI</sequence>
<keyword evidence="5" id="KW-1185">Reference proteome</keyword>
<evidence type="ECO:0000313" key="5">
    <source>
        <dbReference type="Proteomes" id="UP000812440"/>
    </source>
</evidence>
<keyword evidence="1" id="KW-0804">Transcription</keyword>
<dbReference type="OrthoDB" id="9374739at2759"/>
<feature type="domain" description="HTH HARE-type" evidence="3">
    <location>
        <begin position="24"/>
        <end position="58"/>
    </location>
</feature>
<dbReference type="PANTHER" id="PTHR13578">
    <property type="entry name" value="ADDITIONAL SEX COMBS LIKE PROTEIN ASXL"/>
    <property type="match status" value="1"/>
</dbReference>
<name>A0A8T2JFL1_9PIPI</name>
<evidence type="ECO:0000313" key="4">
    <source>
        <dbReference type="EMBL" id="KAG8442090.1"/>
    </source>
</evidence>
<organism evidence="4 5">
    <name type="scientific">Hymenochirus boettgeri</name>
    <name type="common">Congo dwarf clawed frog</name>
    <dbReference type="NCBI Taxonomy" id="247094"/>
    <lineage>
        <taxon>Eukaryota</taxon>
        <taxon>Metazoa</taxon>
        <taxon>Chordata</taxon>
        <taxon>Craniata</taxon>
        <taxon>Vertebrata</taxon>
        <taxon>Euteleostomi</taxon>
        <taxon>Amphibia</taxon>
        <taxon>Batrachia</taxon>
        <taxon>Anura</taxon>
        <taxon>Pipoidea</taxon>
        <taxon>Pipidae</taxon>
        <taxon>Pipinae</taxon>
        <taxon>Hymenochirus</taxon>
    </lineage>
</organism>
<dbReference type="AlphaFoldDB" id="A0A8T2JFL1"/>
<dbReference type="Pfam" id="PF05066">
    <property type="entry name" value="HARE-HTH"/>
    <property type="match status" value="1"/>
</dbReference>
<proteinExistence type="predicted"/>
<comment type="caution">
    <text evidence="4">The sequence shown here is derived from an EMBL/GenBank/DDBJ whole genome shotgun (WGS) entry which is preliminary data.</text>
</comment>